<feature type="region of interest" description="Disordered" evidence="1">
    <location>
        <begin position="1"/>
        <end position="35"/>
    </location>
</feature>
<keyword evidence="2" id="KW-0812">Transmembrane</keyword>
<sequence length="285" mass="32490">MNSSLPSAEIEYEETTTNKHDDSKPVIEENKESTENFCEARENMETRDKNKDVPFWSENPNILLQQEYVFEFYPVESMSYPRKLNAISRVVVLLALVVFLYSSNFRILLVGIITMMAVYVLHYFHMKEIGKKEAKRIASSVKENFASPSMDYLRENSMPIPTDVFDTPDSSNPFGNVLVTDYDYKPDKKPAPPAYNKIVEADIMKQAKQLVNEANPDHPDIADKLFGDMGSNLEFEQSLRPFNSTPNTMIPNDQGAFAEFCYGSMISCKEGNDFACARNLARHIN</sequence>
<name>A0A6C0INF8_9ZZZZ</name>
<keyword evidence="2" id="KW-0472">Membrane</keyword>
<evidence type="ECO:0000256" key="2">
    <source>
        <dbReference type="SAM" id="Phobius"/>
    </source>
</evidence>
<dbReference type="AlphaFoldDB" id="A0A6C0INF8"/>
<feature type="domain" description="Minor capsid protein P9 transmembrane helices" evidence="3">
    <location>
        <begin position="55"/>
        <end position="121"/>
    </location>
</feature>
<evidence type="ECO:0000259" key="3">
    <source>
        <dbReference type="Pfam" id="PF19066"/>
    </source>
</evidence>
<feature type="compositionally biased region" description="Basic and acidic residues" evidence="1">
    <location>
        <begin position="16"/>
        <end position="35"/>
    </location>
</feature>
<keyword evidence="2" id="KW-1133">Transmembrane helix</keyword>
<reference evidence="4" key="1">
    <citation type="journal article" date="2020" name="Nature">
        <title>Giant virus diversity and host interactions through global metagenomics.</title>
        <authorList>
            <person name="Schulz F."/>
            <person name="Roux S."/>
            <person name="Paez-Espino D."/>
            <person name="Jungbluth S."/>
            <person name="Walsh D.A."/>
            <person name="Denef V.J."/>
            <person name="McMahon K.D."/>
            <person name="Konstantinidis K.T."/>
            <person name="Eloe-Fadrosh E.A."/>
            <person name="Kyrpides N.C."/>
            <person name="Woyke T."/>
        </authorList>
    </citation>
    <scope>NUCLEOTIDE SEQUENCE</scope>
    <source>
        <strain evidence="4">GVMAG-M-3300024261-26</strain>
    </source>
</reference>
<evidence type="ECO:0000256" key="1">
    <source>
        <dbReference type="SAM" id="MobiDB-lite"/>
    </source>
</evidence>
<dbReference type="Pfam" id="PF19066">
    <property type="entry name" value="P9_TM"/>
    <property type="match status" value="1"/>
</dbReference>
<feature type="transmembrane region" description="Helical" evidence="2">
    <location>
        <begin position="84"/>
        <end position="101"/>
    </location>
</feature>
<dbReference type="InterPro" id="IPR043915">
    <property type="entry name" value="P9_TM"/>
</dbReference>
<dbReference type="EMBL" id="MN740229">
    <property type="protein sequence ID" value="QHT94728.1"/>
    <property type="molecule type" value="Genomic_DNA"/>
</dbReference>
<feature type="transmembrane region" description="Helical" evidence="2">
    <location>
        <begin position="107"/>
        <end position="126"/>
    </location>
</feature>
<organism evidence="4">
    <name type="scientific">viral metagenome</name>
    <dbReference type="NCBI Taxonomy" id="1070528"/>
    <lineage>
        <taxon>unclassified sequences</taxon>
        <taxon>metagenomes</taxon>
        <taxon>organismal metagenomes</taxon>
    </lineage>
</organism>
<protein>
    <recommendedName>
        <fullName evidence="3">Minor capsid protein P9 transmembrane helices domain-containing protein</fullName>
    </recommendedName>
</protein>
<evidence type="ECO:0000313" key="4">
    <source>
        <dbReference type="EMBL" id="QHT94728.1"/>
    </source>
</evidence>
<accession>A0A6C0INF8</accession>
<proteinExistence type="predicted"/>